<evidence type="ECO:0000256" key="1">
    <source>
        <dbReference type="ARBA" id="ARBA00008164"/>
    </source>
</evidence>
<gene>
    <name evidence="5" type="ORF">chiPu_0018737</name>
</gene>
<comment type="caution">
    <text evidence="5">The sequence shown here is derived from an EMBL/GenBank/DDBJ whole genome shotgun (WGS) entry which is preliminary data.</text>
</comment>
<feature type="transmembrane region" description="Helical" evidence="3">
    <location>
        <begin position="46"/>
        <end position="68"/>
    </location>
</feature>
<sequence>MSYQPLPSDEATHGARSHRKGLSSSQLLKDFRAGNTQTCPELVCSWILIVLTYLFMILTFPVTGWFVLKSVPKYERFVVFRLGRILGSKGPGMILLLPFIDRWQKVDLRSKTFIIAPFEAKCKDEAVINVGAEVQYHIWNPVLSVALVEDIDSTTAYTAQNVMRRLMHKETLAQIQEDKSKTGEQLAFEVNKKTKHWGMEVQRVDLILHSVVNRPEEDQPGFETSPPSSRLEKLPAPLRKLATQMMQNRRSPQSIHLSSHSSESEDSIQTPSVMTESEDLESDIISPDWILSKVKAFLSEDLVKQIGACYLFSVNQKDGTQNLYFLDLSRDSGKAGYGMPEGDPHVTLEVTEDTMQGLFSGDLKPFSAYMSGRIRIQGDLKLAMKLEDLIKKLNR</sequence>
<evidence type="ECO:0000313" key="5">
    <source>
        <dbReference type="EMBL" id="GCC20097.1"/>
    </source>
</evidence>
<feature type="domain" description="Band 7" evidence="4">
    <location>
        <begin position="66"/>
        <end position="219"/>
    </location>
</feature>
<dbReference type="STRING" id="137246.A0A401RPL1"/>
<dbReference type="Pfam" id="PF02036">
    <property type="entry name" value="SCP2"/>
    <property type="match status" value="1"/>
</dbReference>
<dbReference type="SMART" id="SM00244">
    <property type="entry name" value="PHB"/>
    <property type="match status" value="1"/>
</dbReference>
<dbReference type="InterPro" id="IPR001107">
    <property type="entry name" value="Band_7"/>
</dbReference>
<dbReference type="InterPro" id="IPR003033">
    <property type="entry name" value="SCP2_sterol-bd_dom"/>
</dbReference>
<dbReference type="OrthoDB" id="3592703at2759"/>
<evidence type="ECO:0000256" key="3">
    <source>
        <dbReference type="SAM" id="Phobius"/>
    </source>
</evidence>
<dbReference type="PRINTS" id="PR00721">
    <property type="entry name" value="STOMATIN"/>
</dbReference>
<feature type="compositionally biased region" description="Low complexity" evidence="2">
    <location>
        <begin position="251"/>
        <end position="261"/>
    </location>
</feature>
<dbReference type="InterPro" id="IPR001972">
    <property type="entry name" value="Stomatin_HflK_fam"/>
</dbReference>
<dbReference type="InterPro" id="IPR043202">
    <property type="entry name" value="Band-7_stomatin-like"/>
</dbReference>
<comment type="similarity">
    <text evidence="1">Belongs to the band 7/mec-2 family.</text>
</comment>
<keyword evidence="6" id="KW-1185">Reference proteome</keyword>
<evidence type="ECO:0000256" key="2">
    <source>
        <dbReference type="SAM" id="MobiDB-lite"/>
    </source>
</evidence>
<dbReference type="InterPro" id="IPR036527">
    <property type="entry name" value="SCP2_sterol-bd_dom_sf"/>
</dbReference>
<keyword evidence="3" id="KW-0812">Transmembrane</keyword>
<name>A0A401RPL1_CHIPU</name>
<dbReference type="SUPFAM" id="SSF55718">
    <property type="entry name" value="SCP-like"/>
    <property type="match status" value="1"/>
</dbReference>
<dbReference type="Pfam" id="PF01145">
    <property type="entry name" value="Band_7"/>
    <property type="match status" value="1"/>
</dbReference>
<reference evidence="5 6" key="1">
    <citation type="journal article" date="2018" name="Nat. Ecol. Evol.">
        <title>Shark genomes provide insights into elasmobranch evolution and the origin of vertebrates.</title>
        <authorList>
            <person name="Hara Y"/>
            <person name="Yamaguchi K"/>
            <person name="Onimaru K"/>
            <person name="Kadota M"/>
            <person name="Koyanagi M"/>
            <person name="Keeley SD"/>
            <person name="Tatsumi K"/>
            <person name="Tanaka K"/>
            <person name="Motone F"/>
            <person name="Kageyama Y"/>
            <person name="Nozu R"/>
            <person name="Adachi N"/>
            <person name="Nishimura O"/>
            <person name="Nakagawa R"/>
            <person name="Tanegashima C"/>
            <person name="Kiyatake I"/>
            <person name="Matsumoto R"/>
            <person name="Murakumo K"/>
            <person name="Nishida K"/>
            <person name="Terakita A"/>
            <person name="Kuratani S"/>
            <person name="Sato K"/>
            <person name="Hyodo S Kuraku.S."/>
        </authorList>
    </citation>
    <scope>NUCLEOTIDE SEQUENCE [LARGE SCALE GENOMIC DNA]</scope>
</reference>
<organism evidence="5 6">
    <name type="scientific">Chiloscyllium punctatum</name>
    <name type="common">Brownbanded bambooshark</name>
    <name type="synonym">Hemiscyllium punctatum</name>
    <dbReference type="NCBI Taxonomy" id="137246"/>
    <lineage>
        <taxon>Eukaryota</taxon>
        <taxon>Metazoa</taxon>
        <taxon>Chordata</taxon>
        <taxon>Craniata</taxon>
        <taxon>Vertebrata</taxon>
        <taxon>Chondrichthyes</taxon>
        <taxon>Elasmobranchii</taxon>
        <taxon>Galeomorphii</taxon>
        <taxon>Galeoidea</taxon>
        <taxon>Orectolobiformes</taxon>
        <taxon>Hemiscylliidae</taxon>
        <taxon>Chiloscyllium</taxon>
    </lineage>
</organism>
<dbReference type="AlphaFoldDB" id="A0A401RPL1"/>
<dbReference type="Gene3D" id="3.30.1050.10">
    <property type="entry name" value="SCP2 sterol-binding domain"/>
    <property type="match status" value="1"/>
</dbReference>
<feature type="region of interest" description="Disordered" evidence="2">
    <location>
        <begin position="245"/>
        <end position="276"/>
    </location>
</feature>
<dbReference type="Proteomes" id="UP000287033">
    <property type="component" value="Unassembled WGS sequence"/>
</dbReference>
<dbReference type="OMA" id="AMHFLSH"/>
<dbReference type="EMBL" id="BEZZ01001670">
    <property type="protein sequence ID" value="GCC20097.1"/>
    <property type="molecule type" value="Genomic_DNA"/>
</dbReference>
<dbReference type="PANTHER" id="PTHR10264:SF130">
    <property type="entry name" value="STOMATIN-LIKE PROTEIN 1"/>
    <property type="match status" value="1"/>
</dbReference>
<protein>
    <recommendedName>
        <fullName evidence="4">Band 7 domain-containing protein</fullName>
    </recommendedName>
</protein>
<accession>A0A401RPL1</accession>
<evidence type="ECO:0000313" key="6">
    <source>
        <dbReference type="Proteomes" id="UP000287033"/>
    </source>
</evidence>
<dbReference type="PANTHER" id="PTHR10264">
    <property type="entry name" value="BAND 7 PROTEIN-RELATED"/>
    <property type="match status" value="1"/>
</dbReference>
<dbReference type="GO" id="GO:0005886">
    <property type="term" value="C:plasma membrane"/>
    <property type="evidence" value="ECO:0007669"/>
    <property type="project" value="InterPro"/>
</dbReference>
<dbReference type="SUPFAM" id="SSF117892">
    <property type="entry name" value="Band 7/SPFH domain"/>
    <property type="match status" value="1"/>
</dbReference>
<evidence type="ECO:0000259" key="4">
    <source>
        <dbReference type="SMART" id="SM00244"/>
    </source>
</evidence>
<keyword evidence="3" id="KW-0472">Membrane</keyword>
<dbReference type="InterPro" id="IPR036013">
    <property type="entry name" value="Band_7/SPFH_dom_sf"/>
</dbReference>
<keyword evidence="3" id="KW-1133">Transmembrane helix</keyword>
<proteinExistence type="inferred from homology"/>
<dbReference type="Gene3D" id="3.30.479.30">
    <property type="entry name" value="Band 7 domain"/>
    <property type="match status" value="1"/>
</dbReference>
<feature type="region of interest" description="Disordered" evidence="2">
    <location>
        <begin position="1"/>
        <end position="21"/>
    </location>
</feature>